<reference evidence="1 2" key="1">
    <citation type="submission" date="2018-06" db="EMBL/GenBank/DDBJ databases">
        <title>Complete Genomes of Monosporascus.</title>
        <authorList>
            <person name="Robinson A.J."/>
            <person name="Natvig D.O."/>
        </authorList>
    </citation>
    <scope>NUCLEOTIDE SEQUENCE [LARGE SCALE GENOMIC DNA]</scope>
    <source>
        <strain evidence="1 2">CBS 609.92</strain>
    </source>
</reference>
<accession>A0ABY0H9R9</accession>
<sequence length="109" mass="12392">MPLSSYSPQSWSFDVSSFMILVSEGEELRYRLSQRDLMQSIVAAPVVGLQCYIRSYDLLLEPGSLQYFSPRGCKSAPLRHARLEHAIRLQGLLKDGSYSVFRIPPRAQK</sequence>
<evidence type="ECO:0000313" key="2">
    <source>
        <dbReference type="Proteomes" id="UP000294003"/>
    </source>
</evidence>
<keyword evidence="2" id="KW-1185">Reference proteome</keyword>
<comment type="caution">
    <text evidence="1">The sequence shown here is derived from an EMBL/GenBank/DDBJ whole genome shotgun (WGS) entry which is preliminary data.</text>
</comment>
<proteinExistence type="predicted"/>
<dbReference type="Proteomes" id="UP000294003">
    <property type="component" value="Unassembled WGS sequence"/>
</dbReference>
<name>A0ABY0H9R9_9PEZI</name>
<dbReference type="EMBL" id="QJNS01000087">
    <property type="protein sequence ID" value="RYO88450.1"/>
    <property type="molecule type" value="Genomic_DNA"/>
</dbReference>
<evidence type="ECO:0000313" key="1">
    <source>
        <dbReference type="EMBL" id="RYO88450.1"/>
    </source>
</evidence>
<protein>
    <submittedName>
        <fullName evidence="1">Uncharacterized protein</fullName>
    </submittedName>
</protein>
<organism evidence="1 2">
    <name type="scientific">Monosporascus cannonballus</name>
    <dbReference type="NCBI Taxonomy" id="155416"/>
    <lineage>
        <taxon>Eukaryota</taxon>
        <taxon>Fungi</taxon>
        <taxon>Dikarya</taxon>
        <taxon>Ascomycota</taxon>
        <taxon>Pezizomycotina</taxon>
        <taxon>Sordariomycetes</taxon>
        <taxon>Xylariomycetidae</taxon>
        <taxon>Xylariales</taxon>
        <taxon>Xylariales incertae sedis</taxon>
        <taxon>Monosporascus</taxon>
    </lineage>
</organism>
<gene>
    <name evidence="1" type="ORF">DL762_003744</name>
</gene>